<dbReference type="Gene3D" id="3.10.450.50">
    <property type="match status" value="1"/>
</dbReference>
<name>A0A5M8BFN7_9BURK</name>
<reference evidence="2 3" key="1">
    <citation type="submission" date="2019-09" db="EMBL/GenBank/DDBJ databases">
        <title>Isolation of a novel species in the genus Cupriavidus from patients with sepsis using whole genome sequencing.</title>
        <authorList>
            <person name="Kweon O.J."/>
            <person name="Lee M.-K."/>
        </authorList>
    </citation>
    <scope>NUCLEOTIDE SEQUENCE [LARGE SCALE GENOMIC DNA]</scope>
    <source>
        <strain evidence="2 3">MKL-01</strain>
    </source>
</reference>
<comment type="caution">
    <text evidence="2">The sequence shown here is derived from an EMBL/GenBank/DDBJ whole genome shotgun (WGS) entry which is preliminary data.</text>
</comment>
<sequence length="106" mass="11630">MNIPAVVNAYFEADRGNDAEAIARAFATDAVLEDEGTRHQGVGAIRAWWLAAKAKYRHVAEPIEMSRTGDEIAVRARVSGEFPNSPITLEFLFTVEGDKIVGLTIR</sequence>
<dbReference type="Pfam" id="PF12680">
    <property type="entry name" value="SnoaL_2"/>
    <property type="match status" value="1"/>
</dbReference>
<accession>A0A5M8BFN7</accession>
<gene>
    <name evidence="2" type="ORF">F1599_00255</name>
</gene>
<evidence type="ECO:0000313" key="2">
    <source>
        <dbReference type="EMBL" id="KAA6133465.1"/>
    </source>
</evidence>
<organism evidence="2 3">
    <name type="scientific">Cupriavidus cauae</name>
    <dbReference type="NCBI Taxonomy" id="2608999"/>
    <lineage>
        <taxon>Bacteria</taxon>
        <taxon>Pseudomonadati</taxon>
        <taxon>Pseudomonadota</taxon>
        <taxon>Betaproteobacteria</taxon>
        <taxon>Burkholderiales</taxon>
        <taxon>Burkholderiaceae</taxon>
        <taxon>Cupriavidus</taxon>
    </lineage>
</organism>
<dbReference type="EMBL" id="VWRN01000002">
    <property type="protein sequence ID" value="KAA6133465.1"/>
    <property type="molecule type" value="Genomic_DNA"/>
</dbReference>
<dbReference type="SUPFAM" id="SSF54427">
    <property type="entry name" value="NTF2-like"/>
    <property type="match status" value="1"/>
</dbReference>
<feature type="domain" description="SnoaL-like" evidence="1">
    <location>
        <begin position="7"/>
        <end position="101"/>
    </location>
</feature>
<keyword evidence="3" id="KW-1185">Reference proteome</keyword>
<dbReference type="RefSeq" id="WP_150081545.1">
    <property type="nucleotide sequence ID" value="NZ_VWRN01000002.1"/>
</dbReference>
<dbReference type="Proteomes" id="UP000324324">
    <property type="component" value="Unassembled WGS sequence"/>
</dbReference>
<dbReference type="AlphaFoldDB" id="A0A5M8BFN7"/>
<proteinExistence type="predicted"/>
<dbReference type="InterPro" id="IPR037401">
    <property type="entry name" value="SnoaL-like"/>
</dbReference>
<evidence type="ECO:0000313" key="3">
    <source>
        <dbReference type="Proteomes" id="UP000324324"/>
    </source>
</evidence>
<evidence type="ECO:0000259" key="1">
    <source>
        <dbReference type="Pfam" id="PF12680"/>
    </source>
</evidence>
<protein>
    <submittedName>
        <fullName evidence="2">Nuclear transport factor 2 family protein</fullName>
    </submittedName>
</protein>
<dbReference type="InterPro" id="IPR032710">
    <property type="entry name" value="NTF2-like_dom_sf"/>
</dbReference>